<comment type="pathway">
    <text evidence="3 12">Glycolipid biosynthesis; lipid IV(A) biosynthesis; lipid IV(A) from (3R)-3-hydroxytetradecanoyl-[acyl-carrier-protein] and UDP-N-acetyl-alpha-D-glucosamine: step 2/6.</text>
</comment>
<dbReference type="PANTHER" id="PTHR33694">
    <property type="entry name" value="UDP-3-O-ACYL-N-ACETYLGLUCOSAMINE DEACETYLASE 1, MITOCHONDRIAL-RELATED"/>
    <property type="match status" value="1"/>
</dbReference>
<feature type="binding site" evidence="12">
    <location>
        <position position="234"/>
    </location>
    <ligand>
        <name>Zn(2+)</name>
        <dbReference type="ChEBI" id="CHEBI:29105"/>
    </ligand>
</feature>
<dbReference type="Proteomes" id="UP000092498">
    <property type="component" value="Chromosome"/>
</dbReference>
<comment type="catalytic activity">
    <reaction evidence="11 12">
        <text>a UDP-3-O-[(3R)-3-hydroxyacyl]-N-acetyl-alpha-D-glucosamine + H2O = a UDP-3-O-[(3R)-3-hydroxyacyl]-alpha-D-glucosamine + acetate</text>
        <dbReference type="Rhea" id="RHEA:67816"/>
        <dbReference type="ChEBI" id="CHEBI:15377"/>
        <dbReference type="ChEBI" id="CHEBI:30089"/>
        <dbReference type="ChEBI" id="CHEBI:137740"/>
        <dbReference type="ChEBI" id="CHEBI:173225"/>
        <dbReference type="EC" id="3.5.1.108"/>
    </reaction>
</comment>
<dbReference type="InterPro" id="IPR020568">
    <property type="entry name" value="Ribosomal_Su5_D2-typ_SF"/>
</dbReference>
<accession>A0A1B1AKY0</accession>
<dbReference type="GO" id="GO:0009245">
    <property type="term" value="P:lipid A biosynthetic process"/>
    <property type="evidence" value="ECO:0007669"/>
    <property type="project" value="UniProtKB-UniRule"/>
</dbReference>
<keyword evidence="6 12" id="KW-0441">Lipid A biosynthesis</keyword>
<keyword evidence="5 12" id="KW-0444">Lipid biosynthesis</keyword>
<reference evidence="13 14" key="1">
    <citation type="submission" date="2015-11" db="EMBL/GenBank/DDBJ databases">
        <title>Whole-Genome Sequence of Candidatus Oderbacter manganicum from the National Park Lower Oder Valley, Germany.</title>
        <authorList>
            <person name="Braun B."/>
            <person name="Liere K."/>
            <person name="Szewzyk U."/>
        </authorList>
    </citation>
    <scope>NUCLEOTIDE SEQUENCE [LARGE SCALE GENOMIC DNA]</scope>
    <source>
        <strain evidence="13 14">OTSz_A_272</strain>
    </source>
</reference>
<dbReference type="EC" id="3.5.1.108" evidence="4 12"/>
<dbReference type="RefSeq" id="WP_083197395.1">
    <property type="nucleotide sequence ID" value="NZ_CP013244.1"/>
</dbReference>
<dbReference type="InterPro" id="IPR011334">
    <property type="entry name" value="UDP-acyl_GlcNac_deAcase_C"/>
</dbReference>
<keyword evidence="14" id="KW-1185">Reference proteome</keyword>
<feature type="binding site" evidence="12">
    <location>
        <position position="230"/>
    </location>
    <ligand>
        <name>Zn(2+)</name>
        <dbReference type="ChEBI" id="CHEBI:29105"/>
    </ligand>
</feature>
<keyword evidence="10 12" id="KW-0443">Lipid metabolism</keyword>
<gene>
    <name evidence="12" type="primary">lpxC</name>
    <name evidence="13" type="ORF">ATE48_15510</name>
</gene>
<evidence type="ECO:0000256" key="4">
    <source>
        <dbReference type="ARBA" id="ARBA00012745"/>
    </source>
</evidence>
<evidence type="ECO:0000256" key="12">
    <source>
        <dbReference type="HAMAP-Rule" id="MF_00388"/>
    </source>
</evidence>
<protein>
    <recommendedName>
        <fullName evidence="4 12">UDP-3-O-acyl-N-acetylglucosamine deacetylase</fullName>
        <shortName evidence="12">UDP-3-O-acyl-GlcNAc deacetylase</shortName>
        <ecNumber evidence="4 12">3.5.1.108</ecNumber>
    </recommendedName>
    <alternativeName>
        <fullName evidence="12">UDP-3-O-[R-3-hydroxymyristoyl]-N-acetylglucosamine deacetylase</fullName>
    </alternativeName>
</protein>
<dbReference type="InterPro" id="IPR015870">
    <property type="entry name" value="UDP-acyl_N-AcGlcN_deAcase_N"/>
</dbReference>
<keyword evidence="9 12" id="KW-0862">Zinc</keyword>
<dbReference type="SUPFAM" id="SSF54211">
    <property type="entry name" value="Ribosomal protein S5 domain 2-like"/>
    <property type="match status" value="2"/>
</dbReference>
<dbReference type="NCBIfam" id="TIGR00325">
    <property type="entry name" value="lpxC"/>
    <property type="match status" value="1"/>
</dbReference>
<dbReference type="HAMAP" id="MF_00388">
    <property type="entry name" value="LpxC"/>
    <property type="match status" value="1"/>
</dbReference>
<dbReference type="GO" id="GO:0046872">
    <property type="term" value="F:metal ion binding"/>
    <property type="evidence" value="ECO:0007669"/>
    <property type="project" value="UniProtKB-KW"/>
</dbReference>
<evidence type="ECO:0000256" key="11">
    <source>
        <dbReference type="ARBA" id="ARBA00024535"/>
    </source>
</evidence>
<dbReference type="Gene3D" id="3.30.230.20">
    <property type="entry name" value="lpxc deacetylase, domain 1"/>
    <property type="match status" value="1"/>
</dbReference>
<evidence type="ECO:0000256" key="6">
    <source>
        <dbReference type="ARBA" id="ARBA00022556"/>
    </source>
</evidence>
<dbReference type="EMBL" id="CP013244">
    <property type="protein sequence ID" value="ANP47226.1"/>
    <property type="molecule type" value="Genomic_DNA"/>
</dbReference>
<dbReference type="UniPathway" id="UPA00359">
    <property type="reaction ID" value="UER00478"/>
</dbReference>
<comment type="function">
    <text evidence="2 12">Catalyzes the hydrolysis of UDP-3-O-myristoyl-N-acetylglucosamine to form UDP-3-O-myristoylglucosamine and acetate, the committed step in lipid A biosynthesis.</text>
</comment>
<evidence type="ECO:0000256" key="2">
    <source>
        <dbReference type="ARBA" id="ARBA00002923"/>
    </source>
</evidence>
<dbReference type="Pfam" id="PF03331">
    <property type="entry name" value="LpxC"/>
    <property type="match status" value="1"/>
</dbReference>
<evidence type="ECO:0000256" key="7">
    <source>
        <dbReference type="ARBA" id="ARBA00022723"/>
    </source>
</evidence>
<evidence type="ECO:0000256" key="1">
    <source>
        <dbReference type="ARBA" id="ARBA00001947"/>
    </source>
</evidence>
<evidence type="ECO:0000256" key="8">
    <source>
        <dbReference type="ARBA" id="ARBA00022801"/>
    </source>
</evidence>
<feature type="active site" description="Proton donor" evidence="12">
    <location>
        <position position="257"/>
    </location>
</feature>
<proteinExistence type="inferred from homology"/>
<evidence type="ECO:0000313" key="13">
    <source>
        <dbReference type="EMBL" id="ANP47226.1"/>
    </source>
</evidence>
<dbReference type="InterPro" id="IPR004463">
    <property type="entry name" value="UDP-acyl_GlcNac_deAcase"/>
</dbReference>
<dbReference type="GO" id="GO:0103117">
    <property type="term" value="F:UDP-3-O-acyl-N-acetylglucosamine deacetylase activity"/>
    <property type="evidence" value="ECO:0007669"/>
    <property type="project" value="UniProtKB-UniRule"/>
</dbReference>
<evidence type="ECO:0000256" key="3">
    <source>
        <dbReference type="ARBA" id="ARBA00005002"/>
    </source>
</evidence>
<dbReference type="KEGG" id="cbot:ATE48_15510"/>
<evidence type="ECO:0000256" key="10">
    <source>
        <dbReference type="ARBA" id="ARBA00023098"/>
    </source>
</evidence>
<dbReference type="FunCoup" id="A0A1B1AKY0">
    <property type="interactions" value="391"/>
</dbReference>
<feature type="binding site" evidence="12">
    <location>
        <position position="70"/>
    </location>
    <ligand>
        <name>Zn(2+)</name>
        <dbReference type="ChEBI" id="CHEBI:29105"/>
    </ligand>
</feature>
<organism evidence="13 14">
    <name type="scientific">Candidatus Viadribacter manganicus</name>
    <dbReference type="NCBI Taxonomy" id="1759059"/>
    <lineage>
        <taxon>Bacteria</taxon>
        <taxon>Pseudomonadati</taxon>
        <taxon>Pseudomonadota</taxon>
        <taxon>Alphaproteobacteria</taxon>
        <taxon>Hyphomonadales</taxon>
        <taxon>Hyphomonadaceae</taxon>
        <taxon>Candidatus Viadribacter</taxon>
    </lineage>
</organism>
<dbReference type="STRING" id="1759059.ATE48_15510"/>
<evidence type="ECO:0000313" key="14">
    <source>
        <dbReference type="Proteomes" id="UP000092498"/>
    </source>
</evidence>
<dbReference type="Gene3D" id="3.30.1700.10">
    <property type="entry name" value="lpxc deacetylase, domain 2"/>
    <property type="match status" value="1"/>
</dbReference>
<keyword evidence="8 12" id="KW-0378">Hydrolase</keyword>
<comment type="similarity">
    <text evidence="12">Belongs to the LpxC family.</text>
</comment>
<keyword evidence="7 12" id="KW-0479">Metal-binding</keyword>
<comment type="cofactor">
    <cofactor evidence="1 12">
        <name>Zn(2+)</name>
        <dbReference type="ChEBI" id="CHEBI:29105"/>
    </cofactor>
</comment>
<dbReference type="GO" id="GO:0016020">
    <property type="term" value="C:membrane"/>
    <property type="evidence" value="ECO:0007669"/>
    <property type="project" value="GOC"/>
</dbReference>
<evidence type="ECO:0000256" key="9">
    <source>
        <dbReference type="ARBA" id="ARBA00022833"/>
    </source>
</evidence>
<name>A0A1B1AKY0_9PROT</name>
<dbReference type="PANTHER" id="PTHR33694:SF1">
    <property type="entry name" value="UDP-3-O-ACYL-N-ACETYLGLUCOSAMINE DEACETYLASE 1, MITOCHONDRIAL-RELATED"/>
    <property type="match status" value="1"/>
</dbReference>
<dbReference type="AlphaFoldDB" id="A0A1B1AKY0"/>
<evidence type="ECO:0000256" key="5">
    <source>
        <dbReference type="ARBA" id="ARBA00022516"/>
    </source>
</evidence>
<sequence length="297" mass="31375">MCAGVGVHSGSHVRMVLSPAPVDTGIVFVRSDVRGVPSNSIAAHADSVSETRNCTTIRNASGVELATIEHLMSACAGLGIDNLIVEVDGPEVPILDGSSAQFVQVLLNAGVKQQVAPRQVIRILEPIEVRMGAKSAALLPSEGYDGLDMDVTIRFADPAIGTQRRRVHLSPETFLTEIADARTFGFLADVETMRAAGLGLGASMANAVVVDSGRVVNPEGLRFDDEFVRHKMLDAVGDLSLAGAPICGRFVADQPGHALNARLVRALLDTPEAWCWENGEAPETVREAQPALAAAVR</sequence>
<dbReference type="InParanoid" id="A0A1B1AKY0"/>